<feature type="compositionally biased region" description="Basic and acidic residues" evidence="1">
    <location>
        <begin position="22"/>
        <end position="37"/>
    </location>
</feature>
<feature type="region of interest" description="Disordered" evidence="1">
    <location>
        <begin position="1"/>
        <end position="46"/>
    </location>
</feature>
<protein>
    <submittedName>
        <fullName evidence="2">Uncharacterized protein</fullName>
    </submittedName>
</protein>
<dbReference type="EMBL" id="JACBZM010000001">
    <property type="protein sequence ID" value="NYI44612.1"/>
    <property type="molecule type" value="Genomic_DNA"/>
</dbReference>
<sequence>MSQQSREDRPAPKPRWRTYRRPVADEVERESRGRDGRPLAGDPPAVVRARSPLSRGQVAACVVGGVAIATGGFLYATRGEDAPDPYPREKVHVPIVTGRGLAEVAAALEARTGSTQVLDVWFEGDDAIRMSVPPEQAGDLAELWRWDGERLAKWSAEDPGDRVPFDLTSLDPAVLVAVDEEARDRSDGDISASRAHVVRPVADGGHWIYLKVDEVDHGGVVLWTDLRGNVEADLVNESWRDD</sequence>
<name>A0A7Z0CN98_9ACTN</name>
<reference evidence="2 3" key="1">
    <citation type="submission" date="2020-07" db="EMBL/GenBank/DDBJ databases">
        <title>Sequencing the genomes of 1000 actinobacteria strains.</title>
        <authorList>
            <person name="Klenk H.-P."/>
        </authorList>
    </citation>
    <scope>NUCLEOTIDE SEQUENCE [LARGE SCALE GENOMIC DNA]</scope>
    <source>
        <strain evidence="2 3">DSM 15131</strain>
    </source>
</reference>
<gene>
    <name evidence="2" type="ORF">BJ993_001692</name>
</gene>
<accession>A0A7Z0CN98</accession>
<dbReference type="AlphaFoldDB" id="A0A7Z0CN98"/>
<proteinExistence type="predicted"/>
<evidence type="ECO:0000256" key="1">
    <source>
        <dbReference type="SAM" id="MobiDB-lite"/>
    </source>
</evidence>
<dbReference type="Proteomes" id="UP000562045">
    <property type="component" value="Unassembled WGS sequence"/>
</dbReference>
<evidence type="ECO:0000313" key="2">
    <source>
        <dbReference type="EMBL" id="NYI44612.1"/>
    </source>
</evidence>
<feature type="compositionally biased region" description="Basic and acidic residues" evidence="1">
    <location>
        <begin position="1"/>
        <end position="11"/>
    </location>
</feature>
<comment type="caution">
    <text evidence="2">The sequence shown here is derived from an EMBL/GenBank/DDBJ whole genome shotgun (WGS) entry which is preliminary data.</text>
</comment>
<organism evidence="2 3">
    <name type="scientific">Nocardioides aromaticivorans</name>
    <dbReference type="NCBI Taxonomy" id="200618"/>
    <lineage>
        <taxon>Bacteria</taxon>
        <taxon>Bacillati</taxon>
        <taxon>Actinomycetota</taxon>
        <taxon>Actinomycetes</taxon>
        <taxon>Propionibacteriales</taxon>
        <taxon>Nocardioidaceae</taxon>
        <taxon>Nocardioides</taxon>
    </lineage>
</organism>
<evidence type="ECO:0000313" key="3">
    <source>
        <dbReference type="Proteomes" id="UP000562045"/>
    </source>
</evidence>
<dbReference type="RefSeq" id="WP_179648417.1">
    <property type="nucleotide sequence ID" value="NZ_JACBZM010000001.1"/>
</dbReference>